<dbReference type="SUPFAM" id="SSF56672">
    <property type="entry name" value="DNA/RNA polymerases"/>
    <property type="match status" value="1"/>
</dbReference>
<dbReference type="Proteomes" id="UP000735302">
    <property type="component" value="Unassembled WGS sequence"/>
</dbReference>
<dbReference type="EMBL" id="BLXT01006296">
    <property type="protein sequence ID" value="GFO30954.1"/>
    <property type="molecule type" value="Genomic_DNA"/>
</dbReference>
<comment type="caution">
    <text evidence="1">The sequence shown here is derived from an EMBL/GenBank/DDBJ whole genome shotgun (WGS) entry which is preliminary data.</text>
</comment>
<keyword evidence="2" id="KW-1185">Reference proteome</keyword>
<evidence type="ECO:0000313" key="1">
    <source>
        <dbReference type="EMBL" id="GFO30954.1"/>
    </source>
</evidence>
<protein>
    <submittedName>
        <fullName evidence="1">Uncharacterized protein</fullName>
    </submittedName>
</protein>
<organism evidence="1 2">
    <name type="scientific">Plakobranchus ocellatus</name>
    <dbReference type="NCBI Taxonomy" id="259542"/>
    <lineage>
        <taxon>Eukaryota</taxon>
        <taxon>Metazoa</taxon>
        <taxon>Spiralia</taxon>
        <taxon>Lophotrochozoa</taxon>
        <taxon>Mollusca</taxon>
        <taxon>Gastropoda</taxon>
        <taxon>Heterobranchia</taxon>
        <taxon>Euthyneura</taxon>
        <taxon>Panpulmonata</taxon>
        <taxon>Sacoglossa</taxon>
        <taxon>Placobranchoidea</taxon>
        <taxon>Plakobranchidae</taxon>
        <taxon>Plakobranchus</taxon>
    </lineage>
</organism>
<gene>
    <name evidence="1" type="ORF">PoB_005745900</name>
</gene>
<dbReference type="InterPro" id="IPR043502">
    <property type="entry name" value="DNA/RNA_pol_sf"/>
</dbReference>
<sequence length="122" mass="13354">MLQAGIIEPLDSLYCSTSVVIKKRDGSNRYCVDYGHSTILQCLMRSPCPKFVFSKKLVQSATSLAKLPGQGLLADILDQEIQANHSNCHRKGPDAVNCSSFHSAVHSCNLFTIDVESSPWPS</sequence>
<reference evidence="1 2" key="1">
    <citation type="journal article" date="2021" name="Elife">
        <title>Chloroplast acquisition without the gene transfer in kleptoplastic sea slugs, Plakobranchus ocellatus.</title>
        <authorList>
            <person name="Maeda T."/>
            <person name="Takahashi S."/>
            <person name="Yoshida T."/>
            <person name="Shimamura S."/>
            <person name="Takaki Y."/>
            <person name="Nagai Y."/>
            <person name="Toyoda A."/>
            <person name="Suzuki Y."/>
            <person name="Arimoto A."/>
            <person name="Ishii H."/>
            <person name="Satoh N."/>
            <person name="Nishiyama T."/>
            <person name="Hasebe M."/>
            <person name="Maruyama T."/>
            <person name="Minagawa J."/>
            <person name="Obokata J."/>
            <person name="Shigenobu S."/>
        </authorList>
    </citation>
    <scope>NUCLEOTIDE SEQUENCE [LARGE SCALE GENOMIC DNA]</scope>
</reference>
<evidence type="ECO:0000313" key="2">
    <source>
        <dbReference type="Proteomes" id="UP000735302"/>
    </source>
</evidence>
<name>A0AAV4CII6_9GAST</name>
<accession>A0AAV4CII6</accession>
<proteinExistence type="predicted"/>
<dbReference type="AlphaFoldDB" id="A0AAV4CII6"/>
<dbReference type="Gene3D" id="3.10.10.10">
    <property type="entry name" value="HIV Type 1 Reverse Transcriptase, subunit A, domain 1"/>
    <property type="match status" value="1"/>
</dbReference>